<comment type="similarity">
    <text evidence="2">Belongs to the HAD-like hydrolase superfamily. Cof family.</text>
</comment>
<evidence type="ECO:0000256" key="1">
    <source>
        <dbReference type="ARBA" id="ARBA00001946"/>
    </source>
</evidence>
<dbReference type="SFLD" id="SFLDG01140">
    <property type="entry name" value="C2.B:_Phosphomannomutase_and_P"/>
    <property type="match status" value="1"/>
</dbReference>
<keyword evidence="4" id="KW-1185">Reference proteome</keyword>
<dbReference type="Pfam" id="PF08282">
    <property type="entry name" value="Hydrolase_3"/>
    <property type="match status" value="1"/>
</dbReference>
<dbReference type="eggNOG" id="COG0561">
    <property type="taxonomic scope" value="Bacteria"/>
</dbReference>
<sequence>MKLFFAFDLDGTLLDYQNFIHPKTISTLQKAKEQGHILAIATGRGLNATLEIANTIPYFDFLISNNGTLIYDYHNKQTYNNGAIESEIVLEVLKDCQTTNSICSLSTANNLYKFAPESNYDWLKNQHIMDINAYKDINIYEIGKVLESESITQISFRNQEDKITDLHKKWSAQLFDKYKTTITNRIFLDINPLRVDKWEALKFALVKSGLTNKHLISFGDSSNDYEMIKNSRLGYAMGGCTPDIAEIATKVIDSCTTDAIGNQVEYILENKDKLF</sequence>
<name>W5V073_9BACT</name>
<dbReference type="STRING" id="743966.MYB_00935"/>
<dbReference type="PANTHER" id="PTHR10000:SF8">
    <property type="entry name" value="HAD SUPERFAMILY HYDROLASE-LIKE, TYPE 3"/>
    <property type="match status" value="1"/>
</dbReference>
<dbReference type="InterPro" id="IPR036412">
    <property type="entry name" value="HAD-like_sf"/>
</dbReference>
<dbReference type="KEGG" id="mbc:MYB_00935"/>
<dbReference type="InterPro" id="IPR000150">
    <property type="entry name" value="Cof"/>
</dbReference>
<dbReference type="SFLD" id="SFLDS00003">
    <property type="entry name" value="Haloacid_Dehalogenase"/>
    <property type="match status" value="1"/>
</dbReference>
<dbReference type="NCBIfam" id="TIGR00099">
    <property type="entry name" value="Cof-subfamily"/>
    <property type="match status" value="1"/>
</dbReference>
<accession>W5V073</accession>
<dbReference type="NCBIfam" id="TIGR01484">
    <property type="entry name" value="HAD-SF-IIB"/>
    <property type="match status" value="1"/>
</dbReference>
<dbReference type="GO" id="GO:0016791">
    <property type="term" value="F:phosphatase activity"/>
    <property type="evidence" value="ECO:0007669"/>
    <property type="project" value="TreeGrafter"/>
</dbReference>
<dbReference type="InterPro" id="IPR023214">
    <property type="entry name" value="HAD_sf"/>
</dbReference>
<dbReference type="AlphaFoldDB" id="W5V073"/>
<evidence type="ECO:0000313" key="4">
    <source>
        <dbReference type="Proteomes" id="UP000019229"/>
    </source>
</evidence>
<dbReference type="EMBL" id="CP007154">
    <property type="protein sequence ID" value="AHH45198.1"/>
    <property type="molecule type" value="Genomic_DNA"/>
</dbReference>
<comment type="cofactor">
    <cofactor evidence="1">
        <name>Mg(2+)</name>
        <dbReference type="ChEBI" id="CHEBI:18420"/>
    </cofactor>
</comment>
<dbReference type="RefSeq" id="WP_022935512.1">
    <property type="nucleotide sequence ID" value="NZ_CP007154.1"/>
</dbReference>
<gene>
    <name evidence="3" type="ORF">MYB_00935</name>
</gene>
<proteinExistence type="inferred from homology"/>
<dbReference type="Proteomes" id="UP000019229">
    <property type="component" value="Chromosome"/>
</dbReference>
<dbReference type="HOGENOM" id="CLU_044146_7_0_14"/>
<evidence type="ECO:0000313" key="3">
    <source>
        <dbReference type="EMBL" id="AHH45198.1"/>
    </source>
</evidence>
<dbReference type="PANTHER" id="PTHR10000">
    <property type="entry name" value="PHOSPHOSERINE PHOSPHATASE"/>
    <property type="match status" value="1"/>
</dbReference>
<dbReference type="Gene3D" id="3.30.1240.10">
    <property type="match status" value="1"/>
</dbReference>
<keyword evidence="3" id="KW-0378">Hydrolase</keyword>
<dbReference type="Gene3D" id="3.40.50.1000">
    <property type="entry name" value="HAD superfamily/HAD-like"/>
    <property type="match status" value="1"/>
</dbReference>
<dbReference type="GO" id="GO:0005829">
    <property type="term" value="C:cytosol"/>
    <property type="evidence" value="ECO:0007669"/>
    <property type="project" value="TreeGrafter"/>
</dbReference>
<dbReference type="GO" id="GO:0000287">
    <property type="term" value="F:magnesium ion binding"/>
    <property type="evidence" value="ECO:0007669"/>
    <property type="project" value="TreeGrafter"/>
</dbReference>
<dbReference type="OrthoDB" id="384659at2"/>
<protein>
    <submittedName>
        <fullName evidence="3">HAD superfamily hydrolase</fullName>
    </submittedName>
</protein>
<organism evidence="3 4">
    <name type="scientific">Mesomycoplasma bovoculi M165/69</name>
    <dbReference type="NCBI Taxonomy" id="743966"/>
    <lineage>
        <taxon>Bacteria</taxon>
        <taxon>Bacillati</taxon>
        <taxon>Mycoplasmatota</taxon>
        <taxon>Mycoplasmoidales</taxon>
        <taxon>Metamycoplasmataceae</taxon>
        <taxon>Mesomycoplasma</taxon>
    </lineage>
</organism>
<dbReference type="InterPro" id="IPR006379">
    <property type="entry name" value="HAD-SF_hydro_IIB"/>
</dbReference>
<dbReference type="SUPFAM" id="SSF56784">
    <property type="entry name" value="HAD-like"/>
    <property type="match status" value="1"/>
</dbReference>
<dbReference type="PATRIC" id="fig|743966.3.peg.186"/>
<evidence type="ECO:0000256" key="2">
    <source>
        <dbReference type="ARBA" id="ARBA00034778"/>
    </source>
</evidence>
<reference evidence="3 4" key="1">
    <citation type="journal article" date="2014" name="Genome Announc.">
        <title>Complete Genome Sequence of Mycoplasma bovoculi Strain M165/69T (ATCC 29104).</title>
        <authorList>
            <person name="Calcutt M.J."/>
            <person name="Foecking M.F."/>
        </authorList>
    </citation>
    <scope>NUCLEOTIDE SEQUENCE [LARGE SCALE GENOMIC DNA]</scope>
    <source>
        <strain evidence="3">M165/69</strain>
    </source>
</reference>